<accession>A0A444V1L1</accession>
<keyword evidence="2" id="KW-0472">Membrane</keyword>
<comment type="caution">
    <text evidence="3">The sequence shown here is derived from an EMBL/GenBank/DDBJ whole genome shotgun (WGS) entry which is preliminary data.</text>
</comment>
<feature type="transmembrane region" description="Helical" evidence="2">
    <location>
        <begin position="12"/>
        <end position="31"/>
    </location>
</feature>
<proteinExistence type="inferred from homology"/>
<dbReference type="InterPro" id="IPR029488">
    <property type="entry name" value="Hmw/CFAP97"/>
</dbReference>
<evidence type="ECO:0000313" key="4">
    <source>
        <dbReference type="Proteomes" id="UP000289886"/>
    </source>
</evidence>
<dbReference type="AlphaFoldDB" id="A0A444V1L1"/>
<evidence type="ECO:0000256" key="2">
    <source>
        <dbReference type="SAM" id="Phobius"/>
    </source>
</evidence>
<gene>
    <name evidence="3" type="ORF">EOD39_18161</name>
</gene>
<dbReference type="Pfam" id="PF13879">
    <property type="entry name" value="Hmw_CFAP97"/>
    <property type="match status" value="1"/>
</dbReference>
<dbReference type="Proteomes" id="UP000289886">
    <property type="component" value="Unassembled WGS sequence"/>
</dbReference>
<protein>
    <submittedName>
        <fullName evidence="3">Uncharacterized protein</fullName>
    </submittedName>
</protein>
<evidence type="ECO:0000313" key="3">
    <source>
        <dbReference type="EMBL" id="RXM94279.1"/>
    </source>
</evidence>
<keyword evidence="2" id="KW-0812">Transmembrane</keyword>
<dbReference type="InterPro" id="IPR038792">
    <property type="entry name" value="CFAP97D1/2"/>
</dbReference>
<keyword evidence="4" id="KW-1185">Reference proteome</keyword>
<sequence>MGPEQVRGAQAQAVAVMVVMTYLFLLLFPHLSVNQLEEERLATIERDNHILSSKLSDIMRSKGLVDHRNSYPERSLNAEKRRQQLQEVNRVNQGILERITIQESEYRRQRWEEDWERAERCRDDIARYPHRVTNQQRYKKVLFQQATDLNEKQISSSLSEQ</sequence>
<evidence type="ECO:0000256" key="1">
    <source>
        <dbReference type="ARBA" id="ARBA00008315"/>
    </source>
</evidence>
<reference evidence="3 4" key="1">
    <citation type="submission" date="2019-01" db="EMBL/GenBank/DDBJ databases">
        <title>Draft Genome and Complete Hox-Cluster Characterization of the Sterlet Sturgeon (Acipenser ruthenus).</title>
        <authorList>
            <person name="Wei Q."/>
        </authorList>
    </citation>
    <scope>NUCLEOTIDE SEQUENCE [LARGE SCALE GENOMIC DNA]</scope>
    <source>
        <strain evidence="3">WHYD16114868_AA</strain>
        <tissue evidence="3">Blood</tissue>
    </source>
</reference>
<dbReference type="PANTHER" id="PTHR33768:SF6">
    <property type="entry name" value="SI:CH211-284K5.2"/>
    <property type="match status" value="1"/>
</dbReference>
<dbReference type="PANTHER" id="PTHR33768">
    <property type="entry name" value="MIP11318P"/>
    <property type="match status" value="1"/>
</dbReference>
<dbReference type="EMBL" id="SCEB01003540">
    <property type="protein sequence ID" value="RXM94279.1"/>
    <property type="molecule type" value="Genomic_DNA"/>
</dbReference>
<keyword evidence="2" id="KW-1133">Transmembrane helix</keyword>
<name>A0A444V1L1_ACIRT</name>
<organism evidence="3 4">
    <name type="scientific">Acipenser ruthenus</name>
    <name type="common">Sterlet sturgeon</name>
    <dbReference type="NCBI Taxonomy" id="7906"/>
    <lineage>
        <taxon>Eukaryota</taxon>
        <taxon>Metazoa</taxon>
        <taxon>Chordata</taxon>
        <taxon>Craniata</taxon>
        <taxon>Vertebrata</taxon>
        <taxon>Euteleostomi</taxon>
        <taxon>Actinopterygii</taxon>
        <taxon>Chondrostei</taxon>
        <taxon>Acipenseriformes</taxon>
        <taxon>Acipenseridae</taxon>
        <taxon>Acipenser</taxon>
    </lineage>
</organism>
<comment type="similarity">
    <text evidence="1">Belongs to the CFAP97 family.</text>
</comment>